<dbReference type="GO" id="GO:0003677">
    <property type="term" value="F:DNA binding"/>
    <property type="evidence" value="ECO:0007669"/>
    <property type="project" value="InterPro"/>
</dbReference>
<dbReference type="AlphaFoldDB" id="A0A494ZZD1"/>
<organism evidence="3 4">
    <name type="scientific">Oceanobacillus halophilus</name>
    <dbReference type="NCBI Taxonomy" id="930130"/>
    <lineage>
        <taxon>Bacteria</taxon>
        <taxon>Bacillati</taxon>
        <taxon>Bacillota</taxon>
        <taxon>Bacilli</taxon>
        <taxon>Bacillales</taxon>
        <taxon>Bacillaceae</taxon>
        <taxon>Oceanobacillus</taxon>
    </lineage>
</organism>
<evidence type="ECO:0000256" key="1">
    <source>
        <dbReference type="SAM" id="Coils"/>
    </source>
</evidence>
<evidence type="ECO:0000313" key="3">
    <source>
        <dbReference type="EMBL" id="RKQ30519.1"/>
    </source>
</evidence>
<dbReference type="Pfam" id="PF13411">
    <property type="entry name" value="MerR_1"/>
    <property type="match status" value="1"/>
</dbReference>
<dbReference type="InterPro" id="IPR009061">
    <property type="entry name" value="DNA-bd_dom_put_sf"/>
</dbReference>
<name>A0A494ZZD1_9BACI</name>
<evidence type="ECO:0000259" key="2">
    <source>
        <dbReference type="Pfam" id="PF13411"/>
    </source>
</evidence>
<dbReference type="Proteomes" id="UP000269301">
    <property type="component" value="Unassembled WGS sequence"/>
</dbReference>
<keyword evidence="1" id="KW-0175">Coiled coil</keyword>
<dbReference type="SUPFAM" id="SSF46955">
    <property type="entry name" value="Putative DNA-binding domain"/>
    <property type="match status" value="1"/>
</dbReference>
<proteinExistence type="predicted"/>
<reference evidence="3 4" key="1">
    <citation type="journal article" date="2016" name="Int. J. Syst. Evol. Microbiol.">
        <title>Oceanobacillus halophilus sp. nov., a novel moderately halophilic bacterium from a hypersaline lake.</title>
        <authorList>
            <person name="Amoozegar M.A."/>
            <person name="Bagheri M."/>
            <person name="Makhdoumi A."/>
            <person name="Nikou M.M."/>
            <person name="Fazeli S.A.S."/>
            <person name="Schumann P."/>
            <person name="Sproer C."/>
            <person name="Sanchez-Porro C."/>
            <person name="Ventosa A."/>
        </authorList>
    </citation>
    <scope>NUCLEOTIDE SEQUENCE [LARGE SCALE GENOMIC DNA]</scope>
    <source>
        <strain evidence="3 4">DSM 23996</strain>
    </source>
</reference>
<keyword evidence="4" id="KW-1185">Reference proteome</keyword>
<dbReference type="EMBL" id="RBZP01000017">
    <property type="protein sequence ID" value="RKQ30519.1"/>
    <property type="molecule type" value="Genomic_DNA"/>
</dbReference>
<comment type="caution">
    <text evidence="3">The sequence shown here is derived from an EMBL/GenBank/DDBJ whole genome shotgun (WGS) entry which is preliminary data.</text>
</comment>
<protein>
    <submittedName>
        <fullName evidence="3">MerR family transcriptional regulator</fullName>
    </submittedName>
</protein>
<dbReference type="InterPro" id="IPR000551">
    <property type="entry name" value="MerR-type_HTH_dom"/>
</dbReference>
<evidence type="ECO:0000313" key="4">
    <source>
        <dbReference type="Proteomes" id="UP000269301"/>
    </source>
</evidence>
<gene>
    <name evidence="3" type="ORF">D8M06_15585</name>
</gene>
<dbReference type="GO" id="GO:0006355">
    <property type="term" value="P:regulation of DNA-templated transcription"/>
    <property type="evidence" value="ECO:0007669"/>
    <property type="project" value="InterPro"/>
</dbReference>
<dbReference type="Gene3D" id="1.10.1660.10">
    <property type="match status" value="1"/>
</dbReference>
<feature type="domain" description="HTH merR-type" evidence="2">
    <location>
        <begin position="26"/>
        <end position="95"/>
    </location>
</feature>
<accession>A0A494ZZD1</accession>
<feature type="coiled-coil region" evidence="1">
    <location>
        <begin position="132"/>
        <end position="198"/>
    </location>
</feature>
<sequence>MLMNVESNKIRGDDMQGDIETSEKAYSTSEIASMLDMGVTTVRKYAQHLEKAGHKFFKNKNNARLFVEKDILTIRYLKELREKTNITVEQATKLVMEKVGNGGDSQDAAARSTSPAIVKPQENKSTITQEQYEEIKELIQNQNELINTLIERLDQQQEAINEWLNERDKELMRTITERLETQKQIAAAEDEEKSKEKKSFFRWLFAR</sequence>